<feature type="transmembrane region" description="Helical" evidence="1">
    <location>
        <begin position="214"/>
        <end position="235"/>
    </location>
</feature>
<proteinExistence type="predicted"/>
<accession>A0A4S3TNZ9</accession>
<dbReference type="OrthoDB" id="331602at2157"/>
<reference evidence="2 3" key="1">
    <citation type="submission" date="2018-10" db="EMBL/GenBank/DDBJ databases">
        <title>Natronolimnobius sp. XQ-INN 246 isolated from Inner Mongolia Autonomous Region of China.</title>
        <authorList>
            <person name="Xue Q."/>
        </authorList>
    </citation>
    <scope>NUCLEOTIDE SEQUENCE [LARGE SCALE GENOMIC DNA]</scope>
    <source>
        <strain evidence="2 3">XQ-INN 246</strain>
    </source>
</reference>
<gene>
    <name evidence="2" type="ORF">D8Y22_03755</name>
</gene>
<keyword evidence="1" id="KW-0472">Membrane</keyword>
<name>A0A4S3TNZ9_9EURY</name>
<sequence>MVPALDSSANRPSIRTVLVALAAGVANAGIVLALYARDAYPALESTGSTAGLVATMVVVGVVPVFVSAYTRLFTPTLGLLAVLAGTTYLDVTSPSPEWGELGGYAIVEGPTYVASYANAWHLWLALALYAGVLEFGIRRRYGVADGRLQNLPSLPRARSTIAGWTAGGAGLIALATTLLVLEAGIRPPVAAGAVFAVAFAVAAVPVGGLFTRGLLAPLVLFALAVPYVLVFEVFVTTDSPVHILLFGPYALVLAIVGALEATIRARFGGGNTGSARSDTTI</sequence>
<dbReference type="Proteomes" id="UP000318864">
    <property type="component" value="Unassembled WGS sequence"/>
</dbReference>
<feature type="transmembrane region" description="Helical" evidence="1">
    <location>
        <begin position="241"/>
        <end position="259"/>
    </location>
</feature>
<evidence type="ECO:0000256" key="1">
    <source>
        <dbReference type="SAM" id="Phobius"/>
    </source>
</evidence>
<organism evidence="2 3">
    <name type="scientific">Salinadaptatus halalkaliphilus</name>
    <dbReference type="NCBI Taxonomy" id="2419781"/>
    <lineage>
        <taxon>Archaea</taxon>
        <taxon>Methanobacteriati</taxon>
        <taxon>Methanobacteriota</taxon>
        <taxon>Stenosarchaea group</taxon>
        <taxon>Halobacteria</taxon>
        <taxon>Halobacteriales</taxon>
        <taxon>Natrialbaceae</taxon>
        <taxon>Salinadaptatus</taxon>
    </lineage>
</organism>
<keyword evidence="3" id="KW-1185">Reference proteome</keyword>
<comment type="caution">
    <text evidence="2">The sequence shown here is derived from an EMBL/GenBank/DDBJ whole genome shotgun (WGS) entry which is preliminary data.</text>
</comment>
<feature type="transmembrane region" description="Helical" evidence="1">
    <location>
        <begin position="17"/>
        <end position="36"/>
    </location>
</feature>
<dbReference type="AlphaFoldDB" id="A0A4S3TNZ9"/>
<feature type="transmembrane region" description="Helical" evidence="1">
    <location>
        <begin position="48"/>
        <end position="65"/>
    </location>
</feature>
<keyword evidence="1" id="KW-0812">Transmembrane</keyword>
<keyword evidence="1" id="KW-1133">Transmembrane helix</keyword>
<evidence type="ECO:0000313" key="3">
    <source>
        <dbReference type="Proteomes" id="UP000318864"/>
    </source>
</evidence>
<feature type="transmembrane region" description="Helical" evidence="1">
    <location>
        <begin position="120"/>
        <end position="137"/>
    </location>
</feature>
<feature type="transmembrane region" description="Helical" evidence="1">
    <location>
        <begin position="72"/>
        <end position="89"/>
    </location>
</feature>
<dbReference type="EMBL" id="RBZW01000012">
    <property type="protein sequence ID" value="THE66049.1"/>
    <property type="molecule type" value="Genomic_DNA"/>
</dbReference>
<feature type="transmembrane region" description="Helical" evidence="1">
    <location>
        <begin position="187"/>
        <end position="207"/>
    </location>
</feature>
<protein>
    <submittedName>
        <fullName evidence="2">Uncharacterized protein</fullName>
    </submittedName>
</protein>
<evidence type="ECO:0000313" key="2">
    <source>
        <dbReference type="EMBL" id="THE66049.1"/>
    </source>
</evidence>
<dbReference type="RefSeq" id="WP_141463387.1">
    <property type="nucleotide sequence ID" value="NZ_RBZW01000012.1"/>
</dbReference>
<feature type="transmembrane region" description="Helical" evidence="1">
    <location>
        <begin position="161"/>
        <end position="181"/>
    </location>
</feature>